<keyword evidence="4 6" id="KW-0548">Nucleotidyltransferase</keyword>
<dbReference type="PATRIC" id="fig|1710894.3.peg.1242"/>
<protein>
    <recommendedName>
        <fullName evidence="7">DarT domain-containing protein</fullName>
    </recommendedName>
</protein>
<dbReference type="GO" id="GO:0003677">
    <property type="term" value="F:DNA binding"/>
    <property type="evidence" value="ECO:0007669"/>
    <property type="project" value="UniProtKB-UniRule"/>
</dbReference>
<evidence type="ECO:0000256" key="3">
    <source>
        <dbReference type="ARBA" id="ARBA00022679"/>
    </source>
</evidence>
<dbReference type="InterPro" id="IPR029494">
    <property type="entry name" value="DarT"/>
</dbReference>
<proteinExistence type="inferred from homology"/>
<dbReference type="Proteomes" id="UP000092382">
    <property type="component" value="Unassembled WGS sequence"/>
</dbReference>
<evidence type="ECO:0000313" key="9">
    <source>
        <dbReference type="Proteomes" id="UP000092382"/>
    </source>
</evidence>
<evidence type="ECO:0000313" key="8">
    <source>
        <dbReference type="EMBL" id="OBQ26707.1"/>
    </source>
</evidence>
<evidence type="ECO:0000256" key="6">
    <source>
        <dbReference type="PROSITE-ProRule" id="PRU01362"/>
    </source>
</evidence>
<dbReference type="PROSITE" id="PS52018">
    <property type="entry name" value="DART"/>
    <property type="match status" value="1"/>
</dbReference>
<dbReference type="AlphaFoldDB" id="A0A1B7W0A2"/>
<feature type="domain" description="DarT" evidence="7">
    <location>
        <begin position="3"/>
        <end position="209"/>
    </location>
</feature>
<feature type="binding site" evidence="6">
    <location>
        <begin position="7"/>
        <end position="9"/>
    </location>
    <ligand>
        <name>NAD(+)</name>
        <dbReference type="ChEBI" id="CHEBI:57540"/>
    </ligand>
</feature>
<sequence length="209" mass="24144">MSTPIYHITHIDNLTSIITSGGLIANSRLKIQQTNYLDIAHGHIQDRRATTKVPCSAGGYLHDYVPFYFAPRSPMLYAIHKQNVDSYSGGQQPIIHLVSEAYTINSLKLKFAFTDGHAIMAYSEFYDDMSDLQSVIDWELMKSKYWANTPDDPNRKWRRQAEFLVYENCPWSLIQEIGVINKTIAEQVQLILTAFNIQIPVNIYQNWYY</sequence>
<comment type="similarity">
    <text evidence="6">Belongs to the DarT ADP-ribosyltransferase family.</text>
</comment>
<evidence type="ECO:0000259" key="7">
    <source>
        <dbReference type="PROSITE" id="PS52018"/>
    </source>
</evidence>
<name>A0A1B7W0A2_APHFL</name>
<keyword evidence="5 6" id="KW-0238">DNA-binding</keyword>
<dbReference type="STRING" id="1803587.GCA_001593825_00892"/>
<keyword evidence="3 6" id="KW-0808">Transferase</keyword>
<evidence type="ECO:0000256" key="5">
    <source>
        <dbReference type="ARBA" id="ARBA00023125"/>
    </source>
</evidence>
<dbReference type="GO" id="GO:0016779">
    <property type="term" value="F:nucleotidyltransferase activity"/>
    <property type="evidence" value="ECO:0007669"/>
    <property type="project" value="UniProtKB-UniRule"/>
</dbReference>
<comment type="catalytic activity">
    <reaction evidence="6">
        <text>a thymidine in DNA + NAD(+) = an N-(ADP-alpha-D-ribosyl)-thymidine in DNA + nicotinamide + H(+)</text>
        <dbReference type="Rhea" id="RHEA:71651"/>
        <dbReference type="Rhea" id="RHEA-COMP:13556"/>
        <dbReference type="Rhea" id="RHEA-COMP:18051"/>
        <dbReference type="ChEBI" id="CHEBI:15378"/>
        <dbReference type="ChEBI" id="CHEBI:17154"/>
        <dbReference type="ChEBI" id="CHEBI:57540"/>
        <dbReference type="ChEBI" id="CHEBI:137386"/>
        <dbReference type="ChEBI" id="CHEBI:191199"/>
    </reaction>
</comment>
<keyword evidence="1 6" id="KW-1277">Toxin-antitoxin system</keyword>
<reference evidence="8 9" key="1">
    <citation type="submission" date="2015-09" db="EMBL/GenBank/DDBJ databases">
        <title>Whole genome shotgun sequence assembly of Aphanizomenon flos-aquae UKL13.</title>
        <authorList>
            <person name="Driscoll C."/>
        </authorList>
    </citation>
    <scope>NUCLEOTIDE SEQUENCE [LARGE SCALE GENOMIC DNA]</scope>
    <source>
        <strain evidence="8">MDT13</strain>
    </source>
</reference>
<evidence type="ECO:0000256" key="1">
    <source>
        <dbReference type="ARBA" id="ARBA00022649"/>
    </source>
</evidence>
<dbReference type="GO" id="GO:0016757">
    <property type="term" value="F:glycosyltransferase activity"/>
    <property type="evidence" value="ECO:0007669"/>
    <property type="project" value="UniProtKB-UniRule"/>
</dbReference>
<feature type="binding site" evidence="6">
    <location>
        <position position="48"/>
    </location>
    <ligand>
        <name>NAD(+)</name>
        <dbReference type="ChEBI" id="CHEBI:57540"/>
    </ligand>
</feature>
<dbReference type="Pfam" id="PF14487">
    <property type="entry name" value="DarT"/>
    <property type="match status" value="1"/>
</dbReference>
<dbReference type="EMBL" id="LJOY01000008">
    <property type="protein sequence ID" value="OBQ26707.1"/>
    <property type="molecule type" value="Genomic_DNA"/>
</dbReference>
<gene>
    <name evidence="8" type="ORF">AN481_03905</name>
</gene>
<feature type="active site" evidence="6">
    <location>
        <position position="162"/>
    </location>
</feature>
<organism evidence="8 9">
    <name type="scientific">Aphanizomenon flos-aquae LD13</name>
    <dbReference type="NCBI Taxonomy" id="1710894"/>
    <lineage>
        <taxon>Bacteria</taxon>
        <taxon>Bacillati</taxon>
        <taxon>Cyanobacteriota</taxon>
        <taxon>Cyanophyceae</taxon>
        <taxon>Nostocales</taxon>
        <taxon>Aphanizomenonaceae</taxon>
        <taxon>Aphanizomenon</taxon>
    </lineage>
</organism>
<accession>A0A1B7W0A2</accession>
<evidence type="ECO:0000256" key="4">
    <source>
        <dbReference type="ARBA" id="ARBA00022695"/>
    </source>
</evidence>
<evidence type="ECO:0000256" key="2">
    <source>
        <dbReference type="ARBA" id="ARBA00022676"/>
    </source>
</evidence>
<keyword evidence="2 6" id="KW-0328">Glycosyltransferase</keyword>
<comment type="caution">
    <text evidence="8">The sequence shown here is derived from an EMBL/GenBank/DDBJ whole genome shotgun (WGS) entry which is preliminary data.</text>
</comment>
<feature type="active site" description="Proton acceptor" evidence="6">
    <location>
        <position position="48"/>
    </location>
</feature>
<comment type="caution">
    <text evidence="6">Lacks conserved residue(s) required for the propagation of feature annotation.</text>
</comment>